<organism evidence="4 5">
    <name type="scientific">Momordica charantia</name>
    <name type="common">Bitter gourd</name>
    <name type="synonym">Balsam pear</name>
    <dbReference type="NCBI Taxonomy" id="3673"/>
    <lineage>
        <taxon>Eukaryota</taxon>
        <taxon>Viridiplantae</taxon>
        <taxon>Streptophyta</taxon>
        <taxon>Embryophyta</taxon>
        <taxon>Tracheophyta</taxon>
        <taxon>Spermatophyta</taxon>
        <taxon>Magnoliopsida</taxon>
        <taxon>eudicotyledons</taxon>
        <taxon>Gunneridae</taxon>
        <taxon>Pentapetalae</taxon>
        <taxon>rosids</taxon>
        <taxon>fabids</taxon>
        <taxon>Cucurbitales</taxon>
        <taxon>Cucurbitaceae</taxon>
        <taxon>Momordiceae</taxon>
        <taxon>Momordica</taxon>
    </lineage>
</organism>
<dbReference type="SUPFAM" id="SSF53335">
    <property type="entry name" value="S-adenosyl-L-methionine-dependent methyltransferases"/>
    <property type="match status" value="1"/>
</dbReference>
<dbReference type="Gene3D" id="3.40.50.150">
    <property type="entry name" value="Vaccinia Virus protein VP39"/>
    <property type="match status" value="1"/>
</dbReference>
<dbReference type="EC" id="2.5.1.16" evidence="2"/>
<evidence type="ECO:0000313" key="5">
    <source>
        <dbReference type="RefSeq" id="XP_022138562.1"/>
    </source>
</evidence>
<dbReference type="Proteomes" id="UP000504603">
    <property type="component" value="Unplaced"/>
</dbReference>
<dbReference type="AlphaFoldDB" id="A0A6J1CBG5"/>
<dbReference type="InterPro" id="IPR029063">
    <property type="entry name" value="SAM-dependent_MTases_sf"/>
</dbReference>
<proteinExistence type="predicted"/>
<dbReference type="KEGG" id="mcha:111009692"/>
<evidence type="ECO:0000256" key="1">
    <source>
        <dbReference type="ARBA" id="ARBA00005123"/>
    </source>
</evidence>
<dbReference type="GO" id="GO:0004766">
    <property type="term" value="F:spermidine synthase activity"/>
    <property type="evidence" value="ECO:0007669"/>
    <property type="project" value="UniProtKB-EC"/>
</dbReference>
<reference evidence="5" key="1">
    <citation type="submission" date="2025-08" db="UniProtKB">
        <authorList>
            <consortium name="RefSeq"/>
        </authorList>
    </citation>
    <scope>IDENTIFICATION</scope>
    <source>
        <strain evidence="5">OHB3-1</strain>
    </source>
</reference>
<accession>A0A6J1CBG5</accession>
<evidence type="ECO:0000256" key="3">
    <source>
        <dbReference type="ARBA" id="ARBA00049307"/>
    </source>
</evidence>
<dbReference type="InterPro" id="IPR001045">
    <property type="entry name" value="Spermi_synthase"/>
</dbReference>
<sequence length="359" mass="39541">MDTIQKDLSPLVKQLAPEAENHDEQIQISFMMASDGIRQRTILNQVTSSITGQVKVEDVMYEKIRGDASCFLPTEAPIFRRLIFQRTESLVQSEALLIKEQGSPEKVAKVSEQLKVDHGYLASFYHMGIISGFTLVSEHLETATSARNTVNAVVVGLGAGLLPMFLHASMPFLDIDVVELDPVILGLAKEHFDFTEDEHLKVHIADGVQFLKEVKSSPTEAASAINGLKTKRIDILIIDVDSFDTSSGMICPAADFLEESFLQTAKDVLSEQGLFVVNLVTQSPAINDTVISKMQAVFGQIFGLQLEEDGNEVLFALPSTVAVNEDCLSQATVQKFLEFKYPEIGHIIVDTVMKIRPLS</sequence>
<dbReference type="FunFam" id="3.40.50.150:FF:000256">
    <property type="entry name" value="S-adenosyl-L-methionine-dependent methyltransferase superfamily protein"/>
    <property type="match status" value="1"/>
</dbReference>
<gene>
    <name evidence="5" type="primary">LOC111009692</name>
</gene>
<comment type="pathway">
    <text evidence="1">Amine and polyamine biosynthesis; spermidine biosynthesis; spermidine from putrescine: step 1/1.</text>
</comment>
<dbReference type="PANTHER" id="PTHR11558">
    <property type="entry name" value="SPERMIDINE/SPERMINE SYNTHASE"/>
    <property type="match status" value="1"/>
</dbReference>
<evidence type="ECO:0000256" key="2">
    <source>
        <dbReference type="ARBA" id="ARBA00012455"/>
    </source>
</evidence>
<dbReference type="RefSeq" id="XP_022138562.1">
    <property type="nucleotide sequence ID" value="XM_022282870.1"/>
</dbReference>
<dbReference type="OrthoDB" id="411785at2759"/>
<dbReference type="PANTHER" id="PTHR11558:SF11">
    <property type="entry name" value="SPERMIDINE SYNTHASE"/>
    <property type="match status" value="1"/>
</dbReference>
<dbReference type="Pfam" id="PF01564">
    <property type="entry name" value="Spermine_synth"/>
    <property type="match status" value="1"/>
</dbReference>
<name>A0A6J1CBG5_MOMCH</name>
<keyword evidence="4" id="KW-1185">Reference proteome</keyword>
<dbReference type="GeneID" id="111009692"/>
<protein>
    <recommendedName>
        <fullName evidence="2">spermidine synthase</fullName>
        <ecNumber evidence="2">2.5.1.16</ecNumber>
    </recommendedName>
</protein>
<evidence type="ECO:0000313" key="4">
    <source>
        <dbReference type="Proteomes" id="UP000504603"/>
    </source>
</evidence>
<dbReference type="GO" id="GO:0005829">
    <property type="term" value="C:cytosol"/>
    <property type="evidence" value="ECO:0007669"/>
    <property type="project" value="TreeGrafter"/>
</dbReference>
<dbReference type="GO" id="GO:0008295">
    <property type="term" value="P:spermidine biosynthetic process"/>
    <property type="evidence" value="ECO:0007669"/>
    <property type="project" value="TreeGrafter"/>
</dbReference>
<comment type="catalytic activity">
    <reaction evidence="3">
        <text>S-adenosyl 3-(methylsulfanyl)propylamine + putrescine = S-methyl-5'-thioadenosine + spermidine + H(+)</text>
        <dbReference type="Rhea" id="RHEA:12721"/>
        <dbReference type="ChEBI" id="CHEBI:15378"/>
        <dbReference type="ChEBI" id="CHEBI:17509"/>
        <dbReference type="ChEBI" id="CHEBI:57443"/>
        <dbReference type="ChEBI" id="CHEBI:57834"/>
        <dbReference type="ChEBI" id="CHEBI:326268"/>
        <dbReference type="EC" id="2.5.1.16"/>
    </reaction>
</comment>